<dbReference type="EMBL" id="GBEZ01018810">
    <property type="protein sequence ID" value="JAC67668.1"/>
    <property type="molecule type" value="Transcribed_RNA"/>
</dbReference>
<organism evidence="1">
    <name type="scientific">Tetraselmis sp. GSL018</name>
    <dbReference type="NCBI Taxonomy" id="582737"/>
    <lineage>
        <taxon>Eukaryota</taxon>
        <taxon>Viridiplantae</taxon>
        <taxon>Chlorophyta</taxon>
        <taxon>core chlorophytes</taxon>
        <taxon>Chlorodendrophyceae</taxon>
        <taxon>Chlorodendrales</taxon>
        <taxon>Chlorodendraceae</taxon>
        <taxon>Tetraselmis</taxon>
    </lineage>
</organism>
<gene>
    <name evidence="1" type="ORF">TSPGSL018_10565</name>
</gene>
<reference evidence="1" key="1">
    <citation type="submission" date="2014-05" db="EMBL/GenBank/DDBJ databases">
        <title>The transcriptome of the halophilic microalga Tetraselmis sp. GSL018 isolated from the Great Salt Lake, Utah.</title>
        <authorList>
            <person name="Jinkerson R.E."/>
            <person name="D'Adamo S."/>
            <person name="Posewitz M.C."/>
        </authorList>
    </citation>
    <scope>NUCLEOTIDE SEQUENCE</scope>
    <source>
        <strain evidence="1">GSL018</strain>
    </source>
</reference>
<name>A0A061R6S4_9CHLO</name>
<evidence type="ECO:0000313" key="1">
    <source>
        <dbReference type="EMBL" id="JAC67668.1"/>
    </source>
</evidence>
<accession>A0A061R6S4</accession>
<proteinExistence type="predicted"/>
<feature type="non-terminal residue" evidence="1">
    <location>
        <position position="1"/>
    </location>
</feature>
<dbReference type="AlphaFoldDB" id="A0A061R6S4"/>
<protein>
    <submittedName>
        <fullName evidence="1">Uncharacterized protein</fullName>
    </submittedName>
</protein>
<sequence length="72" mass="8412">QGSANNQKLLFVLCKTFQKSCLVFLFESSLLERVSSRLSTSAQNRHTRRGLRQHTTNTWRSLNFPKFRVKLV</sequence>